<keyword evidence="2" id="KW-1185">Reference proteome</keyword>
<dbReference type="Proteomes" id="UP001224325">
    <property type="component" value="Chromosome"/>
</dbReference>
<dbReference type="EMBL" id="CP155618">
    <property type="protein sequence ID" value="XBL14062.1"/>
    <property type="molecule type" value="Genomic_DNA"/>
</dbReference>
<protein>
    <submittedName>
        <fullName evidence="1">Uncharacterized protein</fullName>
    </submittedName>
</protein>
<evidence type="ECO:0000313" key="2">
    <source>
        <dbReference type="Proteomes" id="UP001224325"/>
    </source>
</evidence>
<name>A0AAU7EG83_9FLAO</name>
<dbReference type="RefSeq" id="WP_308992038.1">
    <property type="nucleotide sequence ID" value="NZ_CP155618.1"/>
</dbReference>
<proteinExistence type="predicted"/>
<dbReference type="AlphaFoldDB" id="A0AAU7EG83"/>
<reference evidence="1" key="1">
    <citation type="submission" date="2024-04" db="EMBL/GenBank/DDBJ databases">
        <title>Mariniflexile litorale, isolated from the shallow sediments of the Sea of Japan.</title>
        <authorList>
            <person name="Romanenko L."/>
            <person name="Isaeva M."/>
        </authorList>
    </citation>
    <scope>NUCLEOTIDE SEQUENCE [LARGE SCALE GENOMIC DNA]</scope>
    <source>
        <strain evidence="1">KMM 9835</strain>
    </source>
</reference>
<dbReference type="KEGG" id="mlil:QLS71_017305"/>
<evidence type="ECO:0000313" key="1">
    <source>
        <dbReference type="EMBL" id="XBL14062.1"/>
    </source>
</evidence>
<gene>
    <name evidence="1" type="ORF">QLS71_017305</name>
</gene>
<accession>A0AAU7EG83</accession>
<organism evidence="1 2">
    <name type="scientific">Mariniflexile litorale</name>
    <dbReference type="NCBI Taxonomy" id="3045158"/>
    <lineage>
        <taxon>Bacteria</taxon>
        <taxon>Pseudomonadati</taxon>
        <taxon>Bacteroidota</taxon>
        <taxon>Flavobacteriia</taxon>
        <taxon>Flavobacteriales</taxon>
        <taxon>Flavobacteriaceae</taxon>
        <taxon>Mariniflexile</taxon>
    </lineage>
</organism>
<sequence length="190" mass="21696">MAQDIRELFKEDAQTQEKMPIKHQNRFLKKLDAALPIESKSKFNWLKIAASVVVFLGLSFGGVKFLKQEVTLPKNVTPNTMETKTLGDVSPGLKKVEDYYLASINLELSKIKYTPETKDLFDGYVVQLEELDKEYKRLSVELTESGPSELTVNALIDNLKFRLNLLYRLRAQLKELNISETGVEEVTKII</sequence>